<protein>
    <submittedName>
        <fullName evidence="2">GNAT family acetyltransferase</fullName>
    </submittedName>
</protein>
<dbReference type="STRING" id="1196031.A361_14610"/>
<dbReference type="InterPro" id="IPR016181">
    <property type="entry name" value="Acyl_CoA_acyltransferase"/>
</dbReference>
<dbReference type="RefSeq" id="WP_019381260.1">
    <property type="nucleotide sequence ID" value="NZ_CP015506.1"/>
</dbReference>
<organism evidence="2 3">
    <name type="scientific">Cytobacillus oceanisediminis 2691</name>
    <dbReference type="NCBI Taxonomy" id="1196031"/>
    <lineage>
        <taxon>Bacteria</taxon>
        <taxon>Bacillati</taxon>
        <taxon>Bacillota</taxon>
        <taxon>Bacilli</taxon>
        <taxon>Bacillales</taxon>
        <taxon>Bacillaceae</taxon>
        <taxon>Cytobacillus</taxon>
    </lineage>
</organism>
<dbReference type="InterPro" id="IPR000182">
    <property type="entry name" value="GNAT_dom"/>
</dbReference>
<evidence type="ECO:0000313" key="3">
    <source>
        <dbReference type="Proteomes" id="UP000077856"/>
    </source>
</evidence>
<dbReference type="Pfam" id="PF00583">
    <property type="entry name" value="Acetyltransf_1"/>
    <property type="match status" value="1"/>
</dbReference>
<name>A0A169FQE1_9BACI</name>
<dbReference type="Gene3D" id="3.40.630.30">
    <property type="match status" value="1"/>
</dbReference>
<dbReference type="AlphaFoldDB" id="A0A169FQE1"/>
<dbReference type="CDD" id="cd04301">
    <property type="entry name" value="NAT_SF"/>
    <property type="match status" value="1"/>
</dbReference>
<reference evidence="2 3" key="1">
    <citation type="submission" date="2016-04" db="EMBL/GenBank/DDBJ databases">
        <title>Complete genome sequence of Bacillus oceanisediminis strain 2691.</title>
        <authorList>
            <person name="Jeong H."/>
            <person name="Kim H.J."/>
            <person name="Lee D.-W."/>
        </authorList>
    </citation>
    <scope>NUCLEOTIDE SEQUENCE [LARGE SCALE GENOMIC DNA]</scope>
    <source>
        <strain evidence="2 3">2691</strain>
    </source>
</reference>
<evidence type="ECO:0000313" key="2">
    <source>
        <dbReference type="EMBL" id="AND40331.1"/>
    </source>
</evidence>
<dbReference type="eggNOG" id="COG0456">
    <property type="taxonomic scope" value="Bacteria"/>
</dbReference>
<keyword evidence="2" id="KW-0808">Transferase</keyword>
<dbReference type="SUPFAM" id="SSF55729">
    <property type="entry name" value="Acyl-CoA N-acyltransferases (Nat)"/>
    <property type="match status" value="1"/>
</dbReference>
<sequence>MEELLKDLKAEGVHSIKSDSEIILEIFQDELRSPNKVDYLINRLLTLDKSRIEKVKIECPQGILDKLVVTRGKMKVIGERLIFKKQFAECENKKVPPYEVWPRLNKSSITFLSEVMNFTYEQTEILLKSMKTELPEQADKMFTVYTVHSEPAGVVFPHLEPGRDREGRMFWIGIHPDFKGKGYGKNLHLIGLHRLQHDFKAETYLGVTRANNGAMRKVMEANGCLQESNSVFSLEYSFSG</sequence>
<accession>A0A169FQE1</accession>
<gene>
    <name evidence="2" type="ORF">A361_14610</name>
</gene>
<dbReference type="EMBL" id="CP015506">
    <property type="protein sequence ID" value="AND40331.1"/>
    <property type="molecule type" value="Genomic_DNA"/>
</dbReference>
<feature type="domain" description="N-acetyltransferase" evidence="1">
    <location>
        <begin position="137"/>
        <end position="216"/>
    </location>
</feature>
<dbReference type="KEGG" id="bon:A361_14610"/>
<dbReference type="GO" id="GO:0016747">
    <property type="term" value="F:acyltransferase activity, transferring groups other than amino-acyl groups"/>
    <property type="evidence" value="ECO:0007669"/>
    <property type="project" value="InterPro"/>
</dbReference>
<evidence type="ECO:0000259" key="1">
    <source>
        <dbReference type="Pfam" id="PF00583"/>
    </source>
</evidence>
<dbReference type="Proteomes" id="UP000077856">
    <property type="component" value="Chromosome"/>
</dbReference>
<proteinExistence type="predicted"/>